<dbReference type="SMART" id="SM00311">
    <property type="entry name" value="PWI"/>
    <property type="match status" value="1"/>
</dbReference>
<feature type="compositionally biased region" description="Polar residues" evidence="2">
    <location>
        <begin position="148"/>
        <end position="157"/>
    </location>
</feature>
<dbReference type="OMA" id="QFVKELW"/>
<dbReference type="InParanoid" id="A8PXB1"/>
<evidence type="ECO:0000259" key="3">
    <source>
        <dbReference type="PROSITE" id="PS51025"/>
    </source>
</evidence>
<evidence type="ECO:0000256" key="2">
    <source>
        <dbReference type="SAM" id="MobiDB-lite"/>
    </source>
</evidence>
<dbReference type="GeneID" id="5855511"/>
<dbReference type="STRING" id="425265.A8PXB1"/>
<dbReference type="EMBL" id="AAYY01000004">
    <property type="protein sequence ID" value="EDP43990.1"/>
    <property type="molecule type" value="Genomic_DNA"/>
</dbReference>
<dbReference type="SUPFAM" id="SSF101233">
    <property type="entry name" value="PWI domain"/>
    <property type="match status" value="1"/>
</dbReference>
<feature type="compositionally biased region" description="Basic and acidic residues" evidence="2">
    <location>
        <begin position="158"/>
        <end position="179"/>
    </location>
</feature>
<evidence type="ECO:0000313" key="5">
    <source>
        <dbReference type="Proteomes" id="UP000008837"/>
    </source>
</evidence>
<keyword evidence="1" id="KW-0507">mRNA processing</keyword>
<protein>
    <recommendedName>
        <fullName evidence="3">PWI domain-containing protein</fullName>
    </recommendedName>
</protein>
<dbReference type="InterPro" id="IPR036483">
    <property type="entry name" value="PWI_dom_sf"/>
</dbReference>
<dbReference type="PANTHER" id="PTHR23148:SF0">
    <property type="entry name" value="SERINE_ARGININE REPETITIVE MATRIX PROTEIN 1"/>
    <property type="match status" value="1"/>
</dbReference>
<dbReference type="InterPro" id="IPR052225">
    <property type="entry name" value="Ser/Arg_repetitive_matrix"/>
</dbReference>
<proteinExistence type="predicted"/>
<dbReference type="RefSeq" id="XP_001731204.1">
    <property type="nucleotide sequence ID" value="XM_001731152.1"/>
</dbReference>
<dbReference type="PROSITE" id="PS51025">
    <property type="entry name" value="PWI"/>
    <property type="match status" value="1"/>
</dbReference>
<name>A8PXB1_MALGO</name>
<keyword evidence="5" id="KW-1185">Reference proteome</keyword>
<evidence type="ECO:0000313" key="4">
    <source>
        <dbReference type="EMBL" id="EDP43990.1"/>
    </source>
</evidence>
<feature type="region of interest" description="Disordered" evidence="2">
    <location>
        <begin position="124"/>
        <end position="260"/>
    </location>
</feature>
<comment type="caution">
    <text evidence="4">The sequence shown here is derived from an EMBL/GenBank/DDBJ whole genome shotgun (WGS) entry which is preliminary data.</text>
</comment>
<dbReference type="GO" id="GO:0048024">
    <property type="term" value="P:regulation of mRNA splicing, via spliceosome"/>
    <property type="evidence" value="ECO:0007669"/>
    <property type="project" value="TreeGrafter"/>
</dbReference>
<dbReference type="OrthoDB" id="163257at2759"/>
<dbReference type="InterPro" id="IPR002483">
    <property type="entry name" value="PWI_dom"/>
</dbReference>
<dbReference type="PANTHER" id="PTHR23148">
    <property type="entry name" value="SERINE/ARGININE REGULATED NUCLEAR MATRIX PROTEIN"/>
    <property type="match status" value="1"/>
</dbReference>
<dbReference type="Proteomes" id="UP000008837">
    <property type="component" value="Unassembled WGS sequence"/>
</dbReference>
<dbReference type="GO" id="GO:0003723">
    <property type="term" value="F:RNA binding"/>
    <property type="evidence" value="ECO:0007669"/>
    <property type="project" value="TreeGrafter"/>
</dbReference>
<gene>
    <name evidence="4" type="ORF">MGL_1387</name>
</gene>
<accession>A8PXB1</accession>
<evidence type="ECO:0000256" key="1">
    <source>
        <dbReference type="ARBA" id="ARBA00022664"/>
    </source>
</evidence>
<dbReference type="GO" id="GO:0006397">
    <property type="term" value="P:mRNA processing"/>
    <property type="evidence" value="ECO:0007669"/>
    <property type="project" value="UniProtKB-KW"/>
</dbReference>
<dbReference type="Pfam" id="PF01480">
    <property type="entry name" value="PWI"/>
    <property type="match status" value="1"/>
</dbReference>
<dbReference type="KEGG" id="mgl:MGL_1387"/>
<dbReference type="Gene3D" id="1.20.1390.10">
    <property type="entry name" value="PWI domain"/>
    <property type="match status" value="1"/>
</dbReference>
<reference evidence="4 5" key="1">
    <citation type="journal article" date="2007" name="Proc. Natl. Acad. Sci. U.S.A.">
        <title>Dandruff-associated Malassezia genomes reveal convergent and divergent virulence traits shared with plant and human fungal pathogens.</title>
        <authorList>
            <person name="Xu J."/>
            <person name="Saunders C.W."/>
            <person name="Hu P."/>
            <person name="Grant R.A."/>
            <person name="Boekhout T."/>
            <person name="Kuramae E.E."/>
            <person name="Kronstad J.W."/>
            <person name="Deangelis Y.M."/>
            <person name="Reeder N.L."/>
            <person name="Johnstone K.R."/>
            <person name="Leland M."/>
            <person name="Fieno A.M."/>
            <person name="Begley W.M."/>
            <person name="Sun Y."/>
            <person name="Lacey M.P."/>
            <person name="Chaudhary T."/>
            <person name="Keough T."/>
            <person name="Chu L."/>
            <person name="Sears R."/>
            <person name="Yuan B."/>
            <person name="Dawson T.L.Jr."/>
        </authorList>
    </citation>
    <scope>NUCLEOTIDE SEQUENCE [LARGE SCALE GENOMIC DNA]</scope>
    <source>
        <strain evidence="5">ATCC MYA-4612 / CBS 7966</strain>
    </source>
</reference>
<dbReference type="FunCoup" id="A8PXB1">
    <property type="interactions" value="61"/>
</dbReference>
<dbReference type="AlphaFoldDB" id="A8PXB1"/>
<organism evidence="4 5">
    <name type="scientific">Malassezia globosa (strain ATCC MYA-4612 / CBS 7966)</name>
    <name type="common">Dandruff-associated fungus</name>
    <dbReference type="NCBI Taxonomy" id="425265"/>
    <lineage>
        <taxon>Eukaryota</taxon>
        <taxon>Fungi</taxon>
        <taxon>Dikarya</taxon>
        <taxon>Basidiomycota</taxon>
        <taxon>Ustilaginomycotina</taxon>
        <taxon>Malasseziomycetes</taxon>
        <taxon>Malasseziales</taxon>
        <taxon>Malasseziaceae</taxon>
        <taxon>Malassezia</taxon>
    </lineage>
</organism>
<feature type="compositionally biased region" description="Basic and acidic residues" evidence="2">
    <location>
        <begin position="216"/>
        <end position="240"/>
    </location>
</feature>
<feature type="domain" description="PWI" evidence="3">
    <location>
        <begin position="24"/>
        <end position="123"/>
    </location>
</feature>
<dbReference type="VEuPathDB" id="FungiDB:MGL_1387"/>
<feature type="compositionally biased region" description="Low complexity" evidence="2">
    <location>
        <begin position="249"/>
        <end position="260"/>
    </location>
</feature>
<dbReference type="GO" id="GO:0005681">
    <property type="term" value="C:spliceosomal complex"/>
    <property type="evidence" value="ECO:0007669"/>
    <property type="project" value="TreeGrafter"/>
</dbReference>
<sequence>MPARGVSMEQDSRFKNKEDILLKTTKFPSILSERVDASKINMSVMRPWIAMRVEQMMGFDDDILVELVVSLLEADQFPDARKMQISLTGFLEQRAAPFMNELWRLLLSAQESVGGVPRAFVEQKKREMQATREQTSSVMSEFRRRQAPSASPGSSFQAHERRWDRGRSPIERRNSDAERSSSSLSRPSSWRHRAAPPSLRERDHGWGSRARMRRHSERDSESRCAEERDDFGRARRREESPEYSPPPARSRSASPGHDPQ</sequence>